<organism evidence="3">
    <name type="scientific">Aureobasidium pullulans</name>
    <name type="common">Black yeast</name>
    <name type="synonym">Pullularia pullulans</name>
    <dbReference type="NCBI Taxonomy" id="5580"/>
    <lineage>
        <taxon>Eukaryota</taxon>
        <taxon>Fungi</taxon>
        <taxon>Dikarya</taxon>
        <taxon>Ascomycota</taxon>
        <taxon>Pezizomycotina</taxon>
        <taxon>Dothideomycetes</taxon>
        <taxon>Dothideomycetidae</taxon>
        <taxon>Dothideales</taxon>
        <taxon>Saccotheciaceae</taxon>
        <taxon>Aureobasidium</taxon>
    </lineage>
</organism>
<reference evidence="3" key="1">
    <citation type="submission" date="2018-10" db="EMBL/GenBank/DDBJ databases">
        <title>Fifty Aureobasidium pullulans genomes reveal a recombining polyextremotolerant generalist.</title>
        <authorList>
            <person name="Gostincar C."/>
            <person name="Turk M."/>
            <person name="Zajc J."/>
            <person name="Gunde-Cimerman N."/>
        </authorList>
    </citation>
    <scope>NUCLEOTIDE SEQUENCE [LARGE SCALE GENOMIC DNA]</scope>
    <source>
        <strain evidence="3">EXF-10085</strain>
    </source>
</reference>
<feature type="signal peptide" evidence="1">
    <location>
        <begin position="1"/>
        <end position="19"/>
    </location>
</feature>
<comment type="caution">
    <text evidence="3">The sequence shown here is derived from an EMBL/GenBank/DDBJ whole genome shotgun (WGS) entry which is preliminary data.</text>
</comment>
<feature type="chain" id="PRO_5020634698" description="Deoxyribonuclease NucA/NucB domain-containing protein" evidence="1">
    <location>
        <begin position="20"/>
        <end position="272"/>
    </location>
</feature>
<dbReference type="EMBL" id="QZAS01000108">
    <property type="protein sequence ID" value="THW98391.1"/>
    <property type="molecule type" value="Genomic_DNA"/>
</dbReference>
<dbReference type="InterPro" id="IPR029476">
    <property type="entry name" value="DNase_NucA_NucB"/>
</dbReference>
<accession>A0A4S9BWR5</accession>
<keyword evidence="1" id="KW-0732">Signal</keyword>
<sequence>MKHFHYLTSILGLAHSTYAAMLTLDCTTFPESCNNDCYGIFSAGLPSSLTWDMPTTAVEKQRRRGSGCTNTNSYSVCSSTKGVAPWNQDGPSCDEYPYASTSQGGMAGASLRCMSQSDNSKEGRFLQKNLYNVPIANGGCGNAPPCQFTVMFDMNTLGNSPLCMNTPAANDGHEFKLVTKGNYANAKRDGDSDDFYAPHLPVNGTFPMHLRREFVLSNGKHVMLGSTDLEVDIIDTIVATSSGSAHIVQELFGHQKSKPLRPQVGSAHRFMA</sequence>
<gene>
    <name evidence="3" type="ORF">D6D13_10639</name>
</gene>
<proteinExistence type="predicted"/>
<dbReference type="Pfam" id="PF14040">
    <property type="entry name" value="DNase_NucA_NucB"/>
    <property type="match status" value="1"/>
</dbReference>
<name>A0A4S9BWR5_AURPU</name>
<evidence type="ECO:0000259" key="2">
    <source>
        <dbReference type="Pfam" id="PF14040"/>
    </source>
</evidence>
<feature type="domain" description="Deoxyribonuclease NucA/NucB" evidence="2">
    <location>
        <begin position="37"/>
        <end position="135"/>
    </location>
</feature>
<evidence type="ECO:0000256" key="1">
    <source>
        <dbReference type="SAM" id="SignalP"/>
    </source>
</evidence>
<dbReference type="AlphaFoldDB" id="A0A4S9BWR5"/>
<evidence type="ECO:0000313" key="3">
    <source>
        <dbReference type="EMBL" id="THW98391.1"/>
    </source>
</evidence>
<protein>
    <recommendedName>
        <fullName evidence="2">Deoxyribonuclease NucA/NucB domain-containing protein</fullName>
    </recommendedName>
</protein>